<dbReference type="EMBL" id="CH476616">
    <property type="protein sequence ID" value="EEP78227.1"/>
    <property type="molecule type" value="Genomic_DNA"/>
</dbReference>
<dbReference type="AlphaFoldDB" id="C4JP13"/>
<dbReference type="InterPro" id="IPR051265">
    <property type="entry name" value="HIBADH-related_NP60_sf"/>
</dbReference>
<feature type="compositionally biased region" description="Basic and acidic residues" evidence="2">
    <location>
        <begin position="417"/>
        <end position="427"/>
    </location>
</feature>
<dbReference type="Proteomes" id="UP000002058">
    <property type="component" value="Unassembled WGS sequence"/>
</dbReference>
<name>C4JP13_UNCRE</name>
<keyword evidence="6" id="KW-1185">Reference proteome</keyword>
<dbReference type="RefSeq" id="XP_002543556.1">
    <property type="nucleotide sequence ID" value="XM_002543510.1"/>
</dbReference>
<dbReference type="PANTHER" id="PTHR43580:SF3">
    <property type="entry name" value="6-PHOSPHOGLUCONATE DEHYDROGENASE FAMILY PROTEIN (AFU_ORTHOLOGUE AFUA_2G11600)"/>
    <property type="match status" value="1"/>
</dbReference>
<dbReference type="STRING" id="336963.C4JP13"/>
<dbReference type="Pfam" id="PF03446">
    <property type="entry name" value="NAD_binding_2"/>
    <property type="match status" value="1"/>
</dbReference>
<feature type="compositionally biased region" description="Low complexity" evidence="2">
    <location>
        <begin position="376"/>
        <end position="389"/>
    </location>
</feature>
<dbReference type="KEGG" id="ure:UREG_03072"/>
<accession>C4JP13</accession>
<dbReference type="InterPro" id="IPR013328">
    <property type="entry name" value="6PGD_dom2"/>
</dbReference>
<reference evidence="6" key="1">
    <citation type="journal article" date="2009" name="Genome Res.">
        <title>Comparative genomic analyses of the human fungal pathogens Coccidioides and their relatives.</title>
        <authorList>
            <person name="Sharpton T.J."/>
            <person name="Stajich J.E."/>
            <person name="Rounsley S.D."/>
            <person name="Gardner M.J."/>
            <person name="Wortman J.R."/>
            <person name="Jordar V.S."/>
            <person name="Maiti R."/>
            <person name="Kodira C.D."/>
            <person name="Neafsey D.E."/>
            <person name="Zeng Q."/>
            <person name="Hung C.-Y."/>
            <person name="McMahan C."/>
            <person name="Muszewska A."/>
            <person name="Grynberg M."/>
            <person name="Mandel M.A."/>
            <person name="Kellner E.M."/>
            <person name="Barker B.M."/>
            <person name="Galgiani J.N."/>
            <person name="Orbach M.J."/>
            <person name="Kirkland T.N."/>
            <person name="Cole G.T."/>
            <person name="Henn M.R."/>
            <person name="Birren B.W."/>
            <person name="Taylor J.W."/>
        </authorList>
    </citation>
    <scope>NUCLEOTIDE SEQUENCE [LARGE SCALE GENOMIC DNA]</scope>
    <source>
        <strain evidence="6">UAMH 1704</strain>
    </source>
</reference>
<dbReference type="HOGENOM" id="CLU_035117_5_1_1"/>
<dbReference type="SUPFAM" id="SSF48179">
    <property type="entry name" value="6-phosphogluconate dehydrogenase C-terminal domain-like"/>
    <property type="match status" value="1"/>
</dbReference>
<dbReference type="Gene3D" id="1.10.1040.10">
    <property type="entry name" value="N-(1-d-carboxylethyl)-l-norvaline Dehydrogenase, domain 2"/>
    <property type="match status" value="1"/>
</dbReference>
<dbReference type="InterPro" id="IPR029154">
    <property type="entry name" value="HIBADH-like_NADP-bd"/>
</dbReference>
<dbReference type="InterPro" id="IPR006115">
    <property type="entry name" value="6PGDH_NADP-bd"/>
</dbReference>
<sequence>MGRGMVRNLVAKASLAHPLTLYNRSPARAVDLAASLPPGTTTVAASIADAVRPASIVFTCLGDDTAVESTITAALAADITDKLFVDCSTVHPDTSRRLEALLQSHGAHFIACPVFGAPPAADAGQLVCVQAGKKALVARVQPYFAGVMGRANIDLSAASEDPGRAGMLKVLGNAMIFQMVSAVAEGMVAADKSGLGVDPLHRFLEAVFPGPYVGYSTRMLAGDYYTRDEPLFAVDWARKDVAHALDLAGGVGVEMKGVERIDDYLKEVKDKCGEKGDIAGIYGIARERAGLKFENNPFSSKPELCLYSLVGRRSLVKHSNSDHGLLEWQGHDTMQATDSRSSKDKQRDVLVLPKSQSSHLMRKDIKGLQAPFDQQLNPTSNPLNTPNTSIHHVVQNPPHRRRGPGRNHPRRARRRRDPGAPHEGRQM</sequence>
<evidence type="ECO:0000256" key="2">
    <source>
        <dbReference type="SAM" id="MobiDB-lite"/>
    </source>
</evidence>
<dbReference type="GeneID" id="8439419"/>
<gene>
    <name evidence="5" type="ORF">UREG_03072</name>
</gene>
<dbReference type="SUPFAM" id="SSF51735">
    <property type="entry name" value="NAD(P)-binding Rossmann-fold domains"/>
    <property type="match status" value="1"/>
</dbReference>
<evidence type="ECO:0000259" key="4">
    <source>
        <dbReference type="Pfam" id="PF14833"/>
    </source>
</evidence>
<dbReference type="InterPro" id="IPR008927">
    <property type="entry name" value="6-PGluconate_DH-like_C_sf"/>
</dbReference>
<feature type="compositionally biased region" description="Basic residues" evidence="2">
    <location>
        <begin position="398"/>
        <end position="416"/>
    </location>
</feature>
<dbReference type="InterPro" id="IPR036291">
    <property type="entry name" value="NAD(P)-bd_dom_sf"/>
</dbReference>
<proteinExistence type="inferred from homology"/>
<feature type="region of interest" description="Disordered" evidence="2">
    <location>
        <begin position="325"/>
        <end position="427"/>
    </location>
</feature>
<dbReference type="VEuPathDB" id="FungiDB:UREG_03072"/>
<feature type="domain" description="6-phosphogluconate dehydrogenase NADP-binding" evidence="3">
    <location>
        <begin position="1"/>
        <end position="145"/>
    </location>
</feature>
<dbReference type="eggNOG" id="KOG0409">
    <property type="taxonomic scope" value="Eukaryota"/>
</dbReference>
<dbReference type="Gene3D" id="3.40.50.720">
    <property type="entry name" value="NAD(P)-binding Rossmann-like Domain"/>
    <property type="match status" value="1"/>
</dbReference>
<dbReference type="OrthoDB" id="435038at2759"/>
<evidence type="ECO:0000256" key="1">
    <source>
        <dbReference type="ARBA" id="ARBA00007598"/>
    </source>
</evidence>
<evidence type="ECO:0000313" key="6">
    <source>
        <dbReference type="Proteomes" id="UP000002058"/>
    </source>
</evidence>
<protein>
    <recommendedName>
        <fullName evidence="7">6-phosphogluconate dehydrogenase NADP-binding domain-containing protein</fullName>
    </recommendedName>
</protein>
<dbReference type="InParanoid" id="C4JP13"/>
<dbReference type="Pfam" id="PF14833">
    <property type="entry name" value="NAD_binding_11"/>
    <property type="match status" value="1"/>
</dbReference>
<dbReference type="GO" id="GO:0050661">
    <property type="term" value="F:NADP binding"/>
    <property type="evidence" value="ECO:0007669"/>
    <property type="project" value="InterPro"/>
</dbReference>
<dbReference type="PANTHER" id="PTHR43580">
    <property type="entry name" value="OXIDOREDUCTASE GLYR1-RELATED"/>
    <property type="match status" value="1"/>
</dbReference>
<feature type="domain" description="3-hydroxyisobutyrate dehydrogenase-like NAD-binding" evidence="4">
    <location>
        <begin position="163"/>
        <end position="282"/>
    </location>
</feature>
<evidence type="ECO:0000259" key="3">
    <source>
        <dbReference type="Pfam" id="PF03446"/>
    </source>
</evidence>
<dbReference type="OMA" id="IFSCIAN"/>
<evidence type="ECO:0008006" key="7">
    <source>
        <dbReference type="Google" id="ProtNLM"/>
    </source>
</evidence>
<comment type="similarity">
    <text evidence="1">Belongs to the HIBADH-related family. NP60 subfamily.</text>
</comment>
<organism evidence="5 6">
    <name type="scientific">Uncinocarpus reesii (strain UAMH 1704)</name>
    <dbReference type="NCBI Taxonomy" id="336963"/>
    <lineage>
        <taxon>Eukaryota</taxon>
        <taxon>Fungi</taxon>
        <taxon>Dikarya</taxon>
        <taxon>Ascomycota</taxon>
        <taxon>Pezizomycotina</taxon>
        <taxon>Eurotiomycetes</taxon>
        <taxon>Eurotiomycetidae</taxon>
        <taxon>Onygenales</taxon>
        <taxon>Onygenaceae</taxon>
        <taxon>Uncinocarpus</taxon>
    </lineage>
</organism>
<evidence type="ECO:0000313" key="5">
    <source>
        <dbReference type="EMBL" id="EEP78227.1"/>
    </source>
</evidence>
<dbReference type="GO" id="GO:0051287">
    <property type="term" value="F:NAD binding"/>
    <property type="evidence" value="ECO:0007669"/>
    <property type="project" value="InterPro"/>
</dbReference>